<reference evidence="2" key="1">
    <citation type="submission" date="2024-04" db="UniProtKB">
        <authorList>
            <consortium name="EnsemblMetazoa"/>
        </authorList>
    </citation>
    <scope>IDENTIFICATION</scope>
    <source>
        <strain evidence="2">EBRO</strain>
    </source>
</reference>
<dbReference type="EnsemblMetazoa" id="ENSAATROPT005650">
    <property type="protein sequence ID" value="ENSAATROPP005224"/>
    <property type="gene ID" value="ENSAATROPG004552"/>
</dbReference>
<feature type="domain" description="DUF5641" evidence="1">
    <location>
        <begin position="40"/>
        <end position="132"/>
    </location>
</feature>
<sequence length="135" mass="15429">MSDDPNELAALTPAHFLIGSSTLSVPDPDYDLVKRGSLDQYQQWQLLEQKFWKHWRTEYLQELQRDTKIAARNNALQPGKLVILIDDLLPVTRWPLARIVRLHPGKDGITRVVQLRTSRGELTRPVAKICALPPV</sequence>
<accession>A0AAG5D2V8</accession>
<protein>
    <recommendedName>
        <fullName evidence="1">DUF5641 domain-containing protein</fullName>
    </recommendedName>
</protein>
<evidence type="ECO:0000313" key="3">
    <source>
        <dbReference type="Proteomes" id="UP000075880"/>
    </source>
</evidence>
<dbReference type="AlphaFoldDB" id="A0AAG5D2V8"/>
<dbReference type="PANTHER" id="PTHR47331:SF1">
    <property type="entry name" value="GAG-LIKE PROTEIN"/>
    <property type="match status" value="1"/>
</dbReference>
<evidence type="ECO:0000259" key="1">
    <source>
        <dbReference type="Pfam" id="PF18701"/>
    </source>
</evidence>
<dbReference type="Pfam" id="PF18701">
    <property type="entry name" value="DUF5641"/>
    <property type="match status" value="1"/>
</dbReference>
<proteinExistence type="predicted"/>
<dbReference type="InterPro" id="IPR040676">
    <property type="entry name" value="DUF5641"/>
</dbReference>
<organism evidence="2 3">
    <name type="scientific">Anopheles atroparvus</name>
    <name type="common">European mosquito</name>
    <dbReference type="NCBI Taxonomy" id="41427"/>
    <lineage>
        <taxon>Eukaryota</taxon>
        <taxon>Metazoa</taxon>
        <taxon>Ecdysozoa</taxon>
        <taxon>Arthropoda</taxon>
        <taxon>Hexapoda</taxon>
        <taxon>Insecta</taxon>
        <taxon>Pterygota</taxon>
        <taxon>Neoptera</taxon>
        <taxon>Endopterygota</taxon>
        <taxon>Diptera</taxon>
        <taxon>Nematocera</taxon>
        <taxon>Culicoidea</taxon>
        <taxon>Culicidae</taxon>
        <taxon>Anophelinae</taxon>
        <taxon>Anopheles</taxon>
    </lineage>
</organism>
<dbReference type="PANTHER" id="PTHR47331">
    <property type="entry name" value="PHD-TYPE DOMAIN-CONTAINING PROTEIN"/>
    <property type="match status" value="1"/>
</dbReference>
<evidence type="ECO:0000313" key="2">
    <source>
        <dbReference type="EnsemblMetazoa" id="ENSAATROPP005224"/>
    </source>
</evidence>
<keyword evidence="3" id="KW-1185">Reference proteome</keyword>
<dbReference type="Proteomes" id="UP000075880">
    <property type="component" value="Unassembled WGS sequence"/>
</dbReference>
<name>A0AAG5D2V8_ANOAO</name>